<organism evidence="2 3">
    <name type="scientific">Gaiella occulta</name>
    <dbReference type="NCBI Taxonomy" id="1002870"/>
    <lineage>
        <taxon>Bacteria</taxon>
        <taxon>Bacillati</taxon>
        <taxon>Actinomycetota</taxon>
        <taxon>Thermoleophilia</taxon>
        <taxon>Gaiellales</taxon>
        <taxon>Gaiellaceae</taxon>
        <taxon>Gaiella</taxon>
    </lineage>
</organism>
<keyword evidence="1" id="KW-0472">Membrane</keyword>
<feature type="transmembrane region" description="Helical" evidence="1">
    <location>
        <begin position="219"/>
        <end position="242"/>
    </location>
</feature>
<keyword evidence="3" id="KW-1185">Reference proteome</keyword>
<reference evidence="2 3" key="1">
    <citation type="submission" date="2018-07" db="EMBL/GenBank/DDBJ databases">
        <title>High-quality-draft genome sequence of Gaiella occulta.</title>
        <authorList>
            <person name="Severino R."/>
            <person name="Froufe H.J.C."/>
            <person name="Rainey F.A."/>
            <person name="Barroso C."/>
            <person name="Albuquerque L."/>
            <person name="Lobo-Da-Cunha A."/>
            <person name="Da Costa M.S."/>
            <person name="Egas C."/>
        </authorList>
    </citation>
    <scope>NUCLEOTIDE SEQUENCE [LARGE SCALE GENOMIC DNA]</scope>
    <source>
        <strain evidence="2 3">F2-233</strain>
    </source>
</reference>
<proteinExistence type="predicted"/>
<feature type="transmembrane region" description="Helical" evidence="1">
    <location>
        <begin position="45"/>
        <end position="68"/>
    </location>
</feature>
<keyword evidence="1" id="KW-1133">Transmembrane helix</keyword>
<feature type="transmembrane region" description="Helical" evidence="1">
    <location>
        <begin position="248"/>
        <end position="270"/>
    </location>
</feature>
<dbReference type="RefSeq" id="WP_181813313.1">
    <property type="nucleotide sequence ID" value="NZ_QQZY01000001.1"/>
</dbReference>
<dbReference type="PANTHER" id="PTHR40761">
    <property type="entry name" value="CONSERVED INTEGRAL MEMBRANE ALANINE VALINE AND LEUCINE RICH PROTEIN-RELATED"/>
    <property type="match status" value="1"/>
</dbReference>
<gene>
    <name evidence="2" type="ORF">Gocc_0616</name>
</gene>
<accession>A0A7M2Z1H7</accession>
<keyword evidence="1" id="KW-0812">Transmembrane</keyword>
<feature type="transmembrane region" description="Helical" evidence="1">
    <location>
        <begin position="108"/>
        <end position="125"/>
    </location>
</feature>
<feature type="transmembrane region" description="Helical" evidence="1">
    <location>
        <begin position="74"/>
        <end position="96"/>
    </location>
</feature>
<reference evidence="3" key="2">
    <citation type="journal article" date="2019" name="MicrobiologyOpen">
        <title>High-quality draft genome sequence of Gaiella occulta isolated from a 150 meter deep mineral water borehole and comparison with the genome sequences of other deep-branching lineages of the phylum Actinobacteria.</title>
        <authorList>
            <person name="Severino R."/>
            <person name="Froufe H.J.C."/>
            <person name="Barroso C."/>
            <person name="Albuquerque L."/>
            <person name="Lobo-da-Cunha A."/>
            <person name="da Costa M.S."/>
            <person name="Egas C."/>
        </authorList>
    </citation>
    <scope>NUCLEOTIDE SEQUENCE [LARGE SCALE GENOMIC DNA]</scope>
    <source>
        <strain evidence="3">F2-233</strain>
    </source>
</reference>
<feature type="transmembrane region" description="Helical" evidence="1">
    <location>
        <begin position="137"/>
        <end position="155"/>
    </location>
</feature>
<evidence type="ECO:0000313" key="3">
    <source>
        <dbReference type="Proteomes" id="UP000254134"/>
    </source>
</evidence>
<feature type="transmembrane region" description="Helical" evidence="1">
    <location>
        <begin position="191"/>
        <end position="212"/>
    </location>
</feature>
<sequence>MTATLAAGLVLAFASAAALNWGYLAQHGETARLPPLSLRRPLLSLRSLFTSLRWLAGFLAGIGGWVLYVAALALAPLSLVQAASAGGIGLLALLVWKTTATPLARREWAGVGVATAGLALLGVSLAGERKSGGHGSWLVVAAWMALSLAAAALAASPATRRLAAGAGLGIAAGVLYAAGDVGTKAAVAGGPWLLFVPALLACHGLAFVALQLGFQRGGALATAGVATLFTNALPILAGLIVYHEPLPAGLLGALRLLSFAAVIAGAAVLARGGSTPGETAPGIRAAQQSMLGVLRGELGSPPA</sequence>
<dbReference type="AlphaFoldDB" id="A0A7M2Z1H7"/>
<evidence type="ECO:0000313" key="2">
    <source>
        <dbReference type="EMBL" id="RDI76197.1"/>
    </source>
</evidence>
<protein>
    <submittedName>
        <fullName evidence="2">Uncharacterized protein</fullName>
    </submittedName>
</protein>
<name>A0A7M2Z1H7_9ACTN</name>
<feature type="transmembrane region" description="Helical" evidence="1">
    <location>
        <begin position="162"/>
        <end position="179"/>
    </location>
</feature>
<feature type="transmembrane region" description="Helical" evidence="1">
    <location>
        <begin position="6"/>
        <end position="24"/>
    </location>
</feature>
<dbReference type="PANTHER" id="PTHR40761:SF1">
    <property type="entry name" value="CONSERVED INTEGRAL MEMBRANE ALANINE VALINE AND LEUCINE RICH PROTEIN-RELATED"/>
    <property type="match status" value="1"/>
</dbReference>
<dbReference type="EMBL" id="QQZY01000001">
    <property type="protein sequence ID" value="RDI76197.1"/>
    <property type="molecule type" value="Genomic_DNA"/>
</dbReference>
<dbReference type="Proteomes" id="UP000254134">
    <property type="component" value="Unassembled WGS sequence"/>
</dbReference>
<evidence type="ECO:0000256" key="1">
    <source>
        <dbReference type="SAM" id="Phobius"/>
    </source>
</evidence>
<comment type="caution">
    <text evidence="2">The sequence shown here is derived from an EMBL/GenBank/DDBJ whole genome shotgun (WGS) entry which is preliminary data.</text>
</comment>